<proteinExistence type="inferred from homology"/>
<organism evidence="8 9">
    <name type="scientific">Amylibacter marinus</name>
    <dbReference type="NCBI Taxonomy" id="1475483"/>
    <lineage>
        <taxon>Bacteria</taxon>
        <taxon>Pseudomonadati</taxon>
        <taxon>Pseudomonadota</taxon>
        <taxon>Alphaproteobacteria</taxon>
        <taxon>Rhodobacterales</taxon>
        <taxon>Paracoccaceae</taxon>
        <taxon>Amylibacter</taxon>
    </lineage>
</organism>
<dbReference type="PANTHER" id="PTHR34388">
    <property type="entry name" value="DNA POLYMERASE III SUBUNIT DELTA"/>
    <property type="match status" value="1"/>
</dbReference>
<reference evidence="9" key="1">
    <citation type="journal article" date="2019" name="Int. J. Syst. Evol. Microbiol.">
        <title>The Global Catalogue of Microorganisms (GCM) 10K type strain sequencing project: providing services to taxonomists for standard genome sequencing and annotation.</title>
        <authorList>
            <consortium name="The Broad Institute Genomics Platform"/>
            <consortium name="The Broad Institute Genome Sequencing Center for Infectious Disease"/>
            <person name="Wu L."/>
            <person name="Ma J."/>
        </authorList>
    </citation>
    <scope>NUCLEOTIDE SEQUENCE [LARGE SCALE GENOMIC DNA]</scope>
    <source>
        <strain evidence="9">NBRC 110140</strain>
    </source>
</reference>
<evidence type="ECO:0000256" key="2">
    <source>
        <dbReference type="ARBA" id="ARBA00022679"/>
    </source>
</evidence>
<evidence type="ECO:0000256" key="5">
    <source>
        <dbReference type="ARBA" id="ARBA00022932"/>
    </source>
</evidence>
<dbReference type="SUPFAM" id="SSF48019">
    <property type="entry name" value="post-AAA+ oligomerization domain-like"/>
    <property type="match status" value="1"/>
</dbReference>
<accession>A0ABQ5VW42</accession>
<dbReference type="Gene3D" id="1.20.272.10">
    <property type="match status" value="1"/>
</dbReference>
<dbReference type="NCBIfam" id="TIGR01128">
    <property type="entry name" value="holA"/>
    <property type="match status" value="1"/>
</dbReference>
<evidence type="ECO:0000256" key="3">
    <source>
        <dbReference type="ARBA" id="ARBA00022695"/>
    </source>
</evidence>
<evidence type="ECO:0000256" key="6">
    <source>
        <dbReference type="ARBA" id="ARBA00034754"/>
    </source>
</evidence>
<sequence length="340" mass="36871">MKLAGPKANAYFAKPDPAHHAILIFGNDSMRVALRRQELILALVGKNADEEMRLTRISAAELRKEPALVLDGLKASGFFPGPRVVFVEDAGDGLTKTIQGALDDWCEGDATLVVTAGQLNARSKLRKVFEPLKQAMAIGIYNDPPTPDEIIQTAQKAGLKDFELEGKNALLALGRQLDPGDLQQTIEKLALYKLGDDTPVSVADITECTPASIDAGLDEVLHMVAEGRSGEVVPVLKRLFGQGHNPTSLCIMATRHFRTLHAAACHPQGPDTGLARARPPVFGPRKDRMVRQARSWGGAKLEVALTVLMDTDLALRSSQKAPELALVERAFIRLAMLRPK</sequence>
<dbReference type="PANTHER" id="PTHR34388:SF1">
    <property type="entry name" value="DNA POLYMERASE III SUBUNIT DELTA"/>
    <property type="match status" value="1"/>
</dbReference>
<dbReference type="InterPro" id="IPR008921">
    <property type="entry name" value="DNA_pol3_clamp-load_cplx_C"/>
</dbReference>
<dbReference type="InterPro" id="IPR005790">
    <property type="entry name" value="DNA_polIII_delta"/>
</dbReference>
<protein>
    <recommendedName>
        <fullName evidence="1">DNA-directed DNA polymerase</fullName>
        <ecNumber evidence="1">2.7.7.7</ecNumber>
    </recommendedName>
</protein>
<keyword evidence="3" id="KW-0548">Nucleotidyltransferase</keyword>
<comment type="caution">
    <text evidence="8">The sequence shown here is derived from an EMBL/GenBank/DDBJ whole genome shotgun (WGS) entry which is preliminary data.</text>
</comment>
<dbReference type="EMBL" id="BSNN01000004">
    <property type="protein sequence ID" value="GLQ35402.1"/>
    <property type="molecule type" value="Genomic_DNA"/>
</dbReference>
<dbReference type="EC" id="2.7.7.7" evidence="1"/>
<evidence type="ECO:0000256" key="4">
    <source>
        <dbReference type="ARBA" id="ARBA00022705"/>
    </source>
</evidence>
<dbReference type="InterPro" id="IPR027417">
    <property type="entry name" value="P-loop_NTPase"/>
</dbReference>
<keyword evidence="5" id="KW-0239">DNA-directed DNA polymerase</keyword>
<evidence type="ECO:0000313" key="9">
    <source>
        <dbReference type="Proteomes" id="UP001156694"/>
    </source>
</evidence>
<dbReference type="RefSeq" id="WP_284377790.1">
    <property type="nucleotide sequence ID" value="NZ_BSNN01000004.1"/>
</dbReference>
<dbReference type="Proteomes" id="UP001156694">
    <property type="component" value="Unassembled WGS sequence"/>
</dbReference>
<comment type="catalytic activity">
    <reaction evidence="7">
        <text>DNA(n) + a 2'-deoxyribonucleoside 5'-triphosphate = DNA(n+1) + diphosphate</text>
        <dbReference type="Rhea" id="RHEA:22508"/>
        <dbReference type="Rhea" id="RHEA-COMP:17339"/>
        <dbReference type="Rhea" id="RHEA-COMP:17340"/>
        <dbReference type="ChEBI" id="CHEBI:33019"/>
        <dbReference type="ChEBI" id="CHEBI:61560"/>
        <dbReference type="ChEBI" id="CHEBI:173112"/>
        <dbReference type="EC" id="2.7.7.7"/>
    </reaction>
</comment>
<gene>
    <name evidence="8" type="ORF">GCM10007939_16850</name>
</gene>
<name>A0ABQ5VW42_9RHOB</name>
<keyword evidence="2" id="KW-0808">Transferase</keyword>
<comment type="similarity">
    <text evidence="6">Belongs to the DNA polymerase HolA subunit family.</text>
</comment>
<dbReference type="Gene3D" id="3.40.50.300">
    <property type="entry name" value="P-loop containing nucleotide triphosphate hydrolases"/>
    <property type="match status" value="1"/>
</dbReference>
<evidence type="ECO:0000256" key="1">
    <source>
        <dbReference type="ARBA" id="ARBA00012417"/>
    </source>
</evidence>
<evidence type="ECO:0000313" key="8">
    <source>
        <dbReference type="EMBL" id="GLQ35402.1"/>
    </source>
</evidence>
<keyword evidence="4" id="KW-0235">DNA replication</keyword>
<evidence type="ECO:0000256" key="7">
    <source>
        <dbReference type="ARBA" id="ARBA00049244"/>
    </source>
</evidence>
<keyword evidence="9" id="KW-1185">Reference proteome</keyword>